<evidence type="ECO:0000256" key="7">
    <source>
        <dbReference type="ARBA" id="ARBA00023136"/>
    </source>
</evidence>
<keyword evidence="7 8" id="KW-0472">Membrane</keyword>
<feature type="transmembrane region" description="Helical" evidence="8">
    <location>
        <begin position="148"/>
        <end position="171"/>
    </location>
</feature>
<protein>
    <recommendedName>
        <fullName evidence="8">Phosphate transporter</fullName>
    </recommendedName>
</protein>
<feature type="transmembrane region" description="Helical" evidence="8">
    <location>
        <begin position="183"/>
        <end position="201"/>
    </location>
</feature>
<dbReference type="GO" id="GO:0005315">
    <property type="term" value="F:phosphate transmembrane transporter activity"/>
    <property type="evidence" value="ECO:0007669"/>
    <property type="project" value="InterPro"/>
</dbReference>
<proteinExistence type="inferred from homology"/>
<keyword evidence="5 8" id="KW-0812">Transmembrane</keyword>
<dbReference type="RefSeq" id="XP_009053683.1">
    <property type="nucleotide sequence ID" value="XM_009055435.1"/>
</dbReference>
<keyword evidence="6 8" id="KW-1133">Transmembrane helix</keyword>
<feature type="transmembrane region" description="Helical" evidence="8">
    <location>
        <begin position="437"/>
        <end position="457"/>
    </location>
</feature>
<evidence type="ECO:0000256" key="1">
    <source>
        <dbReference type="ARBA" id="ARBA00004141"/>
    </source>
</evidence>
<feature type="compositionally biased region" description="Basic and acidic residues" evidence="9">
    <location>
        <begin position="330"/>
        <end position="342"/>
    </location>
</feature>
<evidence type="ECO:0000256" key="5">
    <source>
        <dbReference type="ARBA" id="ARBA00022692"/>
    </source>
</evidence>
<keyword evidence="3 8" id="KW-0813">Transport</keyword>
<evidence type="ECO:0000256" key="2">
    <source>
        <dbReference type="ARBA" id="ARBA00009916"/>
    </source>
</evidence>
<comment type="similarity">
    <text evidence="2 8">Belongs to the inorganic phosphate transporter (PiT) (TC 2.A.20) family.</text>
</comment>
<feature type="region of interest" description="Disordered" evidence="9">
    <location>
        <begin position="320"/>
        <end position="342"/>
    </location>
</feature>
<dbReference type="GO" id="GO:0016020">
    <property type="term" value="C:membrane"/>
    <property type="evidence" value="ECO:0007669"/>
    <property type="project" value="UniProtKB-SubCell"/>
</dbReference>
<feature type="region of interest" description="Disordered" evidence="9">
    <location>
        <begin position="275"/>
        <end position="294"/>
    </location>
</feature>
<dbReference type="CTD" id="20251053"/>
<dbReference type="EMBL" id="KB201612">
    <property type="protein sequence ID" value="ESO95621.1"/>
    <property type="molecule type" value="Genomic_DNA"/>
</dbReference>
<comment type="function">
    <text evidence="8">Sodium-phosphate symporter.</text>
</comment>
<feature type="transmembrane region" description="Helical" evidence="8">
    <location>
        <begin position="348"/>
        <end position="366"/>
    </location>
</feature>
<dbReference type="OrthoDB" id="260807at2759"/>
<keyword evidence="4 8" id="KW-0592">Phosphate transport</keyword>
<dbReference type="Pfam" id="PF01384">
    <property type="entry name" value="PHO4"/>
    <property type="match status" value="1"/>
</dbReference>
<feature type="transmembrane region" description="Helical" evidence="8">
    <location>
        <begin position="399"/>
        <end position="416"/>
    </location>
</feature>
<dbReference type="InterPro" id="IPR001204">
    <property type="entry name" value="Phos_transporter"/>
</dbReference>
<dbReference type="GO" id="GO:0035435">
    <property type="term" value="P:phosphate ion transmembrane transport"/>
    <property type="evidence" value="ECO:0007669"/>
    <property type="project" value="TreeGrafter"/>
</dbReference>
<reference evidence="10 11" key="1">
    <citation type="journal article" date="2013" name="Nature">
        <title>Insights into bilaterian evolution from three spiralian genomes.</title>
        <authorList>
            <person name="Simakov O."/>
            <person name="Marletaz F."/>
            <person name="Cho S.J."/>
            <person name="Edsinger-Gonzales E."/>
            <person name="Havlak P."/>
            <person name="Hellsten U."/>
            <person name="Kuo D.H."/>
            <person name="Larsson T."/>
            <person name="Lv J."/>
            <person name="Arendt D."/>
            <person name="Savage R."/>
            <person name="Osoegawa K."/>
            <person name="de Jong P."/>
            <person name="Grimwood J."/>
            <person name="Chapman J.A."/>
            <person name="Shapiro H."/>
            <person name="Aerts A."/>
            <person name="Otillar R.P."/>
            <person name="Terry A.Y."/>
            <person name="Boore J.L."/>
            <person name="Grigoriev I.V."/>
            <person name="Lindberg D.R."/>
            <person name="Seaver E.C."/>
            <person name="Weisblat D.A."/>
            <person name="Putnam N.H."/>
            <person name="Rokhsar D.S."/>
        </authorList>
    </citation>
    <scope>NUCLEOTIDE SEQUENCE [LARGE SCALE GENOMIC DNA]</scope>
</reference>
<organism evidence="10 11">
    <name type="scientific">Lottia gigantea</name>
    <name type="common">Giant owl limpet</name>
    <dbReference type="NCBI Taxonomy" id="225164"/>
    <lineage>
        <taxon>Eukaryota</taxon>
        <taxon>Metazoa</taxon>
        <taxon>Spiralia</taxon>
        <taxon>Lophotrochozoa</taxon>
        <taxon>Mollusca</taxon>
        <taxon>Gastropoda</taxon>
        <taxon>Patellogastropoda</taxon>
        <taxon>Lottioidea</taxon>
        <taxon>Lottiidae</taxon>
        <taxon>Lottia</taxon>
    </lineage>
</organism>
<evidence type="ECO:0000256" key="8">
    <source>
        <dbReference type="RuleBase" id="RU363058"/>
    </source>
</evidence>
<evidence type="ECO:0000313" key="11">
    <source>
        <dbReference type="Proteomes" id="UP000030746"/>
    </source>
</evidence>
<gene>
    <name evidence="10" type="ORF">LOTGIDRAFT_239412</name>
</gene>
<evidence type="ECO:0000256" key="4">
    <source>
        <dbReference type="ARBA" id="ARBA00022592"/>
    </source>
</evidence>
<dbReference type="OMA" id="AWKTGNA"/>
<sequence>MSIPEEWLWPVIVGFIIAFVLAFGIGANDVANSFGTSVGAKVLSLRQACILATIFEIAGAILIGSRVSDTIRKGIIDVSPYNGSESSLIMGNVAALGGTCVWLLTATAIRLPVSATHSIVGATLGFSLVAQGAKGIGWVKLGMIIGSWFISPLLSGLVSMLLFILLRRLVLSKEKPLEPGLRLLPIFYGVTVVINSFSVFYDGSRMLHFDKIPLYGVFILSLGLGIIIAVVVKFVVVPWQRKRILEYSEFLNCRKNEVNQDQKKKLDYSECRSLLHQDDNGNQNNQKLPEDNSPIVKNSKIYNPFKKVLRSISKDEAPKIDEEVTADAETPLKSKDLDEKTQEDKPEAARLFSFLQILTAVFGSFAHGGNDVSNAIGPVVALWMISNEGSVMQKAPTPVWILLYGGVGISLGLCVWGRRVMKTMGEDLSKITPSSGFSIEIGSALTVLIASNIGIPISTTHCKVGSIVFVGRARSNENVDWSLFRNIIIAWLVTLPVSGGLSAAIFAGLRETI</sequence>
<evidence type="ECO:0000256" key="6">
    <source>
        <dbReference type="ARBA" id="ARBA00022989"/>
    </source>
</evidence>
<dbReference type="KEGG" id="lgi:LOTGIDRAFT_239412"/>
<dbReference type="STRING" id="225164.V4APQ8"/>
<dbReference type="HOGENOM" id="CLU_015355_3_1_1"/>
<feature type="transmembrane region" description="Helical" evidence="8">
    <location>
        <begin position="7"/>
        <end position="25"/>
    </location>
</feature>
<dbReference type="PANTHER" id="PTHR11101">
    <property type="entry name" value="PHOSPHATE TRANSPORTER"/>
    <property type="match status" value="1"/>
</dbReference>
<dbReference type="AlphaFoldDB" id="V4APQ8"/>
<accession>V4APQ8</accession>
<feature type="transmembrane region" description="Helical" evidence="8">
    <location>
        <begin position="88"/>
        <end position="109"/>
    </location>
</feature>
<feature type="transmembrane region" description="Helical" evidence="8">
    <location>
        <begin position="488"/>
        <end position="509"/>
    </location>
</feature>
<dbReference type="PANTHER" id="PTHR11101:SF80">
    <property type="entry name" value="PHOSPHATE TRANSPORTER"/>
    <property type="match status" value="1"/>
</dbReference>
<evidence type="ECO:0000313" key="10">
    <source>
        <dbReference type="EMBL" id="ESO95621.1"/>
    </source>
</evidence>
<comment type="subcellular location">
    <subcellularLocation>
        <location evidence="1 8">Membrane</location>
        <topology evidence="1 8">Multi-pass membrane protein</topology>
    </subcellularLocation>
</comment>
<dbReference type="GeneID" id="20251053"/>
<feature type="transmembrane region" description="Helical" evidence="8">
    <location>
        <begin position="213"/>
        <end position="236"/>
    </location>
</feature>
<evidence type="ECO:0000256" key="3">
    <source>
        <dbReference type="ARBA" id="ARBA00022448"/>
    </source>
</evidence>
<feature type="transmembrane region" description="Helical" evidence="8">
    <location>
        <begin position="45"/>
        <end position="67"/>
    </location>
</feature>
<keyword evidence="11" id="KW-1185">Reference proteome</keyword>
<dbReference type="Proteomes" id="UP000030746">
    <property type="component" value="Unassembled WGS sequence"/>
</dbReference>
<evidence type="ECO:0000256" key="9">
    <source>
        <dbReference type="SAM" id="MobiDB-lite"/>
    </source>
</evidence>
<name>V4APQ8_LOTGI</name>